<reference evidence="2 3" key="1">
    <citation type="submission" date="2018-07" db="EMBL/GenBank/DDBJ databases">
        <title>Freshwater and sediment microbial communities from various areas in North America, analyzing microbe dynamics in response to fracking.</title>
        <authorList>
            <person name="Lamendella R."/>
        </authorList>
    </citation>
    <scope>NUCLEOTIDE SEQUENCE [LARGE SCALE GENOMIC DNA]</scope>
    <source>
        <strain evidence="2 3">86_o</strain>
    </source>
</reference>
<gene>
    <name evidence="2" type="ORF">DFO79_103123</name>
</gene>
<comment type="caution">
    <text evidence="2">The sequence shown here is derived from an EMBL/GenBank/DDBJ whole genome shotgun (WGS) entry which is preliminary data.</text>
</comment>
<protein>
    <submittedName>
        <fullName evidence="2">PAS domain S-box-containing protein</fullName>
    </submittedName>
</protein>
<dbReference type="InterPro" id="IPR035965">
    <property type="entry name" value="PAS-like_dom_sf"/>
</dbReference>
<evidence type="ECO:0000313" key="2">
    <source>
        <dbReference type="EMBL" id="RCW34381.1"/>
    </source>
</evidence>
<dbReference type="InterPro" id="IPR000014">
    <property type="entry name" value="PAS"/>
</dbReference>
<proteinExistence type="predicted"/>
<dbReference type="Gene3D" id="3.30.450.20">
    <property type="entry name" value="PAS domain"/>
    <property type="match status" value="1"/>
</dbReference>
<dbReference type="EMBL" id="QPJA01000003">
    <property type="protein sequence ID" value="RCW34381.1"/>
    <property type="molecule type" value="Genomic_DNA"/>
</dbReference>
<accession>A0A368V5T5</accession>
<dbReference type="RefSeq" id="WP_114450903.1">
    <property type="nucleotide sequence ID" value="NZ_QPJA01000003.1"/>
</dbReference>
<dbReference type="InterPro" id="IPR013655">
    <property type="entry name" value="PAS_fold_3"/>
</dbReference>
<dbReference type="Proteomes" id="UP000252848">
    <property type="component" value="Unassembled WGS sequence"/>
</dbReference>
<organism evidence="2 3">
    <name type="scientific">Pseudidiomarina tainanensis</name>
    <dbReference type="NCBI Taxonomy" id="502365"/>
    <lineage>
        <taxon>Bacteria</taxon>
        <taxon>Pseudomonadati</taxon>
        <taxon>Pseudomonadota</taxon>
        <taxon>Gammaproteobacteria</taxon>
        <taxon>Alteromonadales</taxon>
        <taxon>Idiomarinaceae</taxon>
        <taxon>Pseudidiomarina</taxon>
    </lineage>
</organism>
<evidence type="ECO:0000259" key="1">
    <source>
        <dbReference type="Pfam" id="PF08447"/>
    </source>
</evidence>
<feature type="domain" description="PAS fold-3" evidence="1">
    <location>
        <begin position="44"/>
        <end position="133"/>
    </location>
</feature>
<dbReference type="Pfam" id="PF08447">
    <property type="entry name" value="PAS_3"/>
    <property type="match status" value="1"/>
</dbReference>
<dbReference type="SUPFAM" id="SSF55785">
    <property type="entry name" value="PYP-like sensor domain (PAS domain)"/>
    <property type="match status" value="1"/>
</dbReference>
<sequence length="149" mass="17100">MPLPKNPYPDLTDAQVREQLQWLETIMTRSKVATWKLHRPSMKMFINSALAELLGQSWQREQSYPFELLLEAMHAECRHSAVAVMQQLWVGDLEHADVIFRVTAANGQVRTIRDTVSVISHELQGQAEWLTGVWIDITDTVMAIIAWSE</sequence>
<name>A0A368V5T5_9GAMM</name>
<dbReference type="NCBIfam" id="TIGR00229">
    <property type="entry name" value="sensory_box"/>
    <property type="match status" value="1"/>
</dbReference>
<dbReference type="AlphaFoldDB" id="A0A368V5T5"/>
<evidence type="ECO:0000313" key="3">
    <source>
        <dbReference type="Proteomes" id="UP000252848"/>
    </source>
</evidence>